<dbReference type="Gene3D" id="3.40.50.1820">
    <property type="entry name" value="alpha/beta hydrolase"/>
    <property type="match status" value="1"/>
</dbReference>
<dbReference type="InterPro" id="IPR029058">
    <property type="entry name" value="AB_hydrolase_fold"/>
</dbReference>
<reference evidence="1 2" key="1">
    <citation type="submission" date="2017-10" db="EMBL/GenBank/DDBJ databases">
        <title>Nyctiphanis sp. nov., isolated from the stomach of the euphausiid Nyctiphanes simplex (Hansen, 1911) in the Gulf of California.</title>
        <authorList>
            <person name="Gomez-Gil B."/>
            <person name="Aguilar-Mendez M."/>
            <person name="Lopez-Cortes A."/>
            <person name="Gomez-Gutierrez J."/>
            <person name="Roque A."/>
            <person name="Lang E."/>
            <person name="Gonzalez-Castillo A."/>
        </authorList>
    </citation>
    <scope>NUCLEOTIDE SEQUENCE [LARGE SCALE GENOMIC DNA]</scope>
    <source>
        <strain evidence="1 2">CAIM 600</strain>
    </source>
</reference>
<name>A0A4Q0YH66_9GAMM</name>
<evidence type="ECO:0000313" key="1">
    <source>
        <dbReference type="EMBL" id="RXJ69054.1"/>
    </source>
</evidence>
<organism evidence="1 2">
    <name type="scientific">Veronia nyctiphanis</name>
    <dbReference type="NCBI Taxonomy" id="1278244"/>
    <lineage>
        <taxon>Bacteria</taxon>
        <taxon>Pseudomonadati</taxon>
        <taxon>Pseudomonadota</taxon>
        <taxon>Gammaproteobacteria</taxon>
        <taxon>Vibrionales</taxon>
        <taxon>Vibrionaceae</taxon>
        <taxon>Veronia</taxon>
    </lineage>
</organism>
<evidence type="ECO:0000313" key="2">
    <source>
        <dbReference type="Proteomes" id="UP000290287"/>
    </source>
</evidence>
<keyword evidence="2" id="KW-1185">Reference proteome</keyword>
<protein>
    <submittedName>
        <fullName evidence="1">Uncharacterized protein</fullName>
    </submittedName>
</protein>
<gene>
    <name evidence="1" type="ORF">CS022_23980</name>
</gene>
<sequence>MNAEGENRGSKLRQYGLNAVSYGAASPYIVIQPNFTDLFDKQEKGGIDIESVLGGAYLNELPSLKAFIDDAIVKFGIDENRIHMYGFSRGTHTVNEFYCDKTERARYASFAMHGEKLKCNLKSNKPLLLVNGIYDFLTPNNQSKENKRVMNLLRDKGYGESVVISESDWEKPYWDWSTWTKVGRYEHRRFLKGNRWFESIEHSGKAKPLFGHCHPVTSDWGFLRCHTSFDIGEKIIRFFIAHPKK</sequence>
<dbReference type="EMBL" id="PEIB01000058">
    <property type="protein sequence ID" value="RXJ69054.1"/>
    <property type="molecule type" value="Genomic_DNA"/>
</dbReference>
<dbReference type="Proteomes" id="UP000290287">
    <property type="component" value="Unassembled WGS sequence"/>
</dbReference>
<dbReference type="SUPFAM" id="SSF53474">
    <property type="entry name" value="alpha/beta-Hydrolases"/>
    <property type="match status" value="1"/>
</dbReference>
<comment type="caution">
    <text evidence="1">The sequence shown here is derived from an EMBL/GenBank/DDBJ whole genome shotgun (WGS) entry which is preliminary data.</text>
</comment>
<accession>A0A4Q0YH66</accession>
<dbReference type="AlphaFoldDB" id="A0A4Q0YH66"/>
<proteinExistence type="predicted"/>